<reference evidence="2" key="1">
    <citation type="submission" date="2021-01" db="EMBL/GenBank/DDBJ databases">
        <title>Chromosome-level genome assembly of a human fungal pathogen reveals clustering of transcriptionally co-regulated genes.</title>
        <authorList>
            <person name="Voorhies M."/>
            <person name="Cohen S."/>
            <person name="Shea T.P."/>
            <person name="Petrus S."/>
            <person name="Munoz J.F."/>
            <person name="Poplawski S."/>
            <person name="Goldman W.E."/>
            <person name="Michael T."/>
            <person name="Cuomo C.A."/>
            <person name="Sil A."/>
            <person name="Beyhan S."/>
        </authorList>
    </citation>
    <scope>NUCLEOTIDE SEQUENCE</scope>
    <source>
        <strain evidence="2">H88</strain>
    </source>
</reference>
<dbReference type="EMBL" id="CP069103">
    <property type="protein sequence ID" value="QSS51232.1"/>
    <property type="molecule type" value="Genomic_DNA"/>
</dbReference>
<accession>A0A8A1LGX4</accession>
<protein>
    <submittedName>
        <fullName evidence="2">Uncharacterized protein</fullName>
    </submittedName>
</protein>
<organism evidence="2 3">
    <name type="scientific">Ajellomyces capsulatus (strain H88)</name>
    <name type="common">Darling's disease fungus</name>
    <name type="synonym">Histoplasma capsulatum</name>
    <dbReference type="NCBI Taxonomy" id="544711"/>
    <lineage>
        <taxon>Eukaryota</taxon>
        <taxon>Fungi</taxon>
        <taxon>Dikarya</taxon>
        <taxon>Ascomycota</taxon>
        <taxon>Pezizomycotina</taxon>
        <taxon>Eurotiomycetes</taxon>
        <taxon>Eurotiomycetidae</taxon>
        <taxon>Onygenales</taxon>
        <taxon>Ajellomycetaceae</taxon>
        <taxon>Histoplasma</taxon>
    </lineage>
</organism>
<keyword evidence="1" id="KW-0472">Membrane</keyword>
<evidence type="ECO:0000313" key="2">
    <source>
        <dbReference type="EMBL" id="QSS51232.1"/>
    </source>
</evidence>
<evidence type="ECO:0000256" key="1">
    <source>
        <dbReference type="SAM" id="Phobius"/>
    </source>
</evidence>
<dbReference type="VEuPathDB" id="FungiDB:I7I53_06498"/>
<evidence type="ECO:0000313" key="3">
    <source>
        <dbReference type="Proteomes" id="UP000663419"/>
    </source>
</evidence>
<feature type="transmembrane region" description="Helical" evidence="1">
    <location>
        <begin position="60"/>
        <end position="79"/>
    </location>
</feature>
<keyword evidence="1" id="KW-1133">Transmembrane helix</keyword>
<dbReference type="AlphaFoldDB" id="A0A8A1LGX4"/>
<sequence>MTPNGAKLPKLLCSGKHFHHSLRMRNTITFAFIIETQAPYFQGSFGIYTSFAYPWGDLRYRGLLLAVGIAGLLSPFFRVQGLGKDKRRETMFTYG</sequence>
<keyword evidence="1" id="KW-0812">Transmembrane</keyword>
<gene>
    <name evidence="2" type="ORF">I7I53_06498</name>
</gene>
<dbReference type="Proteomes" id="UP000663419">
    <property type="component" value="Chromosome 2"/>
</dbReference>
<name>A0A8A1LGX4_AJEC8</name>
<proteinExistence type="predicted"/>